<proteinExistence type="predicted"/>
<comment type="caution">
    <text evidence="1">The sequence shown here is derived from an EMBL/GenBank/DDBJ whole genome shotgun (WGS) entry which is preliminary data.</text>
</comment>
<sequence length="27" mass="2825" precursor="true">MNRTLKVASSLAVLAFATASFGQTPSR</sequence>
<keyword evidence="2" id="KW-1185">Reference proteome</keyword>
<feature type="non-terminal residue" evidence="1">
    <location>
        <position position="27"/>
    </location>
</feature>
<dbReference type="EMBL" id="APMP01000017">
    <property type="protein sequence ID" value="ENZ81382.1"/>
    <property type="molecule type" value="Genomic_DNA"/>
</dbReference>
<gene>
    <name evidence="1" type="ORF">OR37_02647</name>
</gene>
<accession>R0EJQ3</accession>
<reference evidence="1 2" key="1">
    <citation type="journal article" date="2013" name="Genome Announc.">
        <title>Draft Genome Sequence for Caulobacter sp. Strain OR37, a Bacterium Tolerant to Heavy Metals.</title>
        <authorList>
            <person name="Utturkar S.M."/>
            <person name="Bollmann A."/>
            <person name="Brzoska R.M."/>
            <person name="Klingeman D.M."/>
            <person name="Epstein S.E."/>
            <person name="Palumbo A.V."/>
            <person name="Brown S.D."/>
        </authorList>
    </citation>
    <scope>NUCLEOTIDE SEQUENCE [LARGE SCALE GENOMIC DNA]</scope>
    <source>
        <strain evidence="1 2">OR37</strain>
    </source>
</reference>
<dbReference type="AlphaFoldDB" id="R0EJQ3"/>
<organism evidence="1 2">
    <name type="scientific">Caulobacter vibrioides OR37</name>
    <dbReference type="NCBI Taxonomy" id="1292034"/>
    <lineage>
        <taxon>Bacteria</taxon>
        <taxon>Pseudomonadati</taxon>
        <taxon>Pseudomonadota</taxon>
        <taxon>Alphaproteobacteria</taxon>
        <taxon>Caulobacterales</taxon>
        <taxon>Caulobacteraceae</taxon>
        <taxon>Caulobacter</taxon>
    </lineage>
</organism>
<protein>
    <submittedName>
        <fullName evidence="1">Uncharacterized protein</fullName>
    </submittedName>
</protein>
<name>R0EJQ3_CAUVI</name>
<dbReference type="STRING" id="1292034.OR37_02647"/>
<evidence type="ECO:0000313" key="1">
    <source>
        <dbReference type="EMBL" id="ENZ81382.1"/>
    </source>
</evidence>
<dbReference type="Proteomes" id="UP000013063">
    <property type="component" value="Unassembled WGS sequence"/>
</dbReference>
<evidence type="ECO:0000313" key="2">
    <source>
        <dbReference type="Proteomes" id="UP000013063"/>
    </source>
</evidence>